<dbReference type="GO" id="GO:0031146">
    <property type="term" value="P:SCF-dependent proteasomal ubiquitin-dependent protein catabolic process"/>
    <property type="evidence" value="ECO:0007669"/>
    <property type="project" value="TreeGrafter"/>
</dbReference>
<dbReference type="InterPro" id="IPR006553">
    <property type="entry name" value="Leu-rich_rpt_Cys-con_subtyp"/>
</dbReference>
<dbReference type="Proteomes" id="UP001177003">
    <property type="component" value="Chromosome 0"/>
</dbReference>
<gene>
    <name evidence="2" type="ORF">LSALG_LOCUS4740</name>
</gene>
<dbReference type="Pfam" id="PF12937">
    <property type="entry name" value="F-box-like"/>
    <property type="match status" value="1"/>
</dbReference>
<feature type="domain" description="F-box" evidence="1">
    <location>
        <begin position="71"/>
        <end position="112"/>
    </location>
</feature>
<dbReference type="InterPro" id="IPR032675">
    <property type="entry name" value="LRR_dom_sf"/>
</dbReference>
<dbReference type="SUPFAM" id="SSF81383">
    <property type="entry name" value="F-box domain"/>
    <property type="match status" value="1"/>
</dbReference>
<dbReference type="SMART" id="SM00256">
    <property type="entry name" value="FBOX"/>
    <property type="match status" value="1"/>
</dbReference>
<name>A0AA35Y227_LACSI</name>
<proteinExistence type="predicted"/>
<dbReference type="AlphaFoldDB" id="A0AA35Y227"/>
<dbReference type="FunFam" id="3.80.10.10:FF:000595">
    <property type="entry name" value="EIN3-binding F-box protein 1"/>
    <property type="match status" value="1"/>
</dbReference>
<keyword evidence="3" id="KW-1185">Reference proteome</keyword>
<dbReference type="PANTHER" id="PTHR13318">
    <property type="entry name" value="PARTNER OF PAIRED, ISOFORM B-RELATED"/>
    <property type="match status" value="1"/>
</dbReference>
<dbReference type="FunFam" id="3.80.10.10:FF:001014">
    <property type="entry name" value="EIN3-binding F-box protein 1"/>
    <property type="match status" value="1"/>
</dbReference>
<evidence type="ECO:0000259" key="1">
    <source>
        <dbReference type="SMART" id="SM00256"/>
    </source>
</evidence>
<dbReference type="Gene3D" id="1.20.1280.50">
    <property type="match status" value="1"/>
</dbReference>
<dbReference type="Pfam" id="PF25372">
    <property type="entry name" value="DUF7885"/>
    <property type="match status" value="2"/>
</dbReference>
<dbReference type="InterPro" id="IPR057207">
    <property type="entry name" value="FBXL15_LRR"/>
</dbReference>
<evidence type="ECO:0000313" key="3">
    <source>
        <dbReference type="Proteomes" id="UP001177003"/>
    </source>
</evidence>
<sequence>MQKLVGYSGEGDFSHGKSMYTNPKDLGIFTSHGHHMEVYSLPCKRSRSRINAPFIFNGQIHKKPKTTIEILPDECLFEIFKRLNGTQERSSCASVSKHWLNLLSTIRKDEFTQSLNQQPNAHLSRFLKGKKATDIRLLAIAVGASSHGGLGSLSINGNNVTRGVTNLGLKAISRNCPSLTDLSLWNLSSISDEAIIEIANECHNLEKLDFCQIPISDNSLIAIAKNCPNLKELSIESCSNIGNEGLQAIGQRCQNLKSISIKNCSQVGDQGITSLLSSSSSSSYSLMKLKLESLNISDMSLAVIGHYGIKITDLALTRLCKVTEKGFWVMGSGQGLQKLKSLTITSCFGVTDLGLEALGRGCPNLKQFALRKCAFLSDNGIMSFAEVALSLETILLEECHRVTQYGVFNMVLKSKLKNLTLENCFGIKDLVPWNGIPFRCSDSVKSLSIRNCPGFGNNSLMLFGRICPQLQNVEFTGLHGITDEGFAPLIECCEPGLVSVSLSSCPKLTDKLVSELCKIHGGTLETLNLDGCTSITDSSLVSIASDCLLLTELGVSGSGITDSGVRALACTVQLNLQILSISNCRLVSDESLPFLVKLGESLVGLNVRQCHGIGNSGVGLLVDQLWNCDILS</sequence>
<reference evidence="2" key="1">
    <citation type="submission" date="2023-04" db="EMBL/GenBank/DDBJ databases">
        <authorList>
            <person name="Vijverberg K."/>
            <person name="Xiong W."/>
            <person name="Schranz E."/>
        </authorList>
    </citation>
    <scope>NUCLEOTIDE SEQUENCE</scope>
</reference>
<organism evidence="2 3">
    <name type="scientific">Lactuca saligna</name>
    <name type="common">Willowleaf lettuce</name>
    <dbReference type="NCBI Taxonomy" id="75948"/>
    <lineage>
        <taxon>Eukaryota</taxon>
        <taxon>Viridiplantae</taxon>
        <taxon>Streptophyta</taxon>
        <taxon>Embryophyta</taxon>
        <taxon>Tracheophyta</taxon>
        <taxon>Spermatophyta</taxon>
        <taxon>Magnoliopsida</taxon>
        <taxon>eudicotyledons</taxon>
        <taxon>Gunneridae</taxon>
        <taxon>Pentapetalae</taxon>
        <taxon>asterids</taxon>
        <taxon>campanulids</taxon>
        <taxon>Asterales</taxon>
        <taxon>Asteraceae</taxon>
        <taxon>Cichorioideae</taxon>
        <taxon>Cichorieae</taxon>
        <taxon>Lactucinae</taxon>
        <taxon>Lactuca</taxon>
    </lineage>
</organism>
<dbReference type="SMART" id="SM00367">
    <property type="entry name" value="LRR_CC"/>
    <property type="match status" value="14"/>
</dbReference>
<dbReference type="InterPro" id="IPR036047">
    <property type="entry name" value="F-box-like_dom_sf"/>
</dbReference>
<dbReference type="InterPro" id="IPR001810">
    <property type="entry name" value="F-box_dom"/>
</dbReference>
<dbReference type="EMBL" id="OX465086">
    <property type="protein sequence ID" value="CAI9264074.1"/>
    <property type="molecule type" value="Genomic_DNA"/>
</dbReference>
<dbReference type="CDD" id="cd22159">
    <property type="entry name" value="F-box_AtTIR1-like"/>
    <property type="match status" value="1"/>
</dbReference>
<evidence type="ECO:0000313" key="2">
    <source>
        <dbReference type="EMBL" id="CAI9264074.1"/>
    </source>
</evidence>
<dbReference type="Gene3D" id="3.80.10.10">
    <property type="entry name" value="Ribonuclease Inhibitor"/>
    <property type="match status" value="2"/>
</dbReference>
<dbReference type="SUPFAM" id="SSF52047">
    <property type="entry name" value="RNI-like"/>
    <property type="match status" value="1"/>
</dbReference>
<accession>A0AA35Y227</accession>
<protein>
    <recommendedName>
        <fullName evidence="1">F-box domain-containing protein</fullName>
    </recommendedName>
</protein>
<dbReference type="GO" id="GO:0019005">
    <property type="term" value="C:SCF ubiquitin ligase complex"/>
    <property type="evidence" value="ECO:0007669"/>
    <property type="project" value="TreeGrafter"/>
</dbReference>